<dbReference type="EMBL" id="JARBHB010000008">
    <property type="protein sequence ID" value="KAJ8877195.1"/>
    <property type="molecule type" value="Genomic_DNA"/>
</dbReference>
<reference evidence="1 2" key="1">
    <citation type="submission" date="2023-02" db="EMBL/GenBank/DDBJ databases">
        <title>LHISI_Scaffold_Assembly.</title>
        <authorList>
            <person name="Stuart O.P."/>
            <person name="Cleave R."/>
            <person name="Magrath M.J.L."/>
            <person name="Mikheyev A.S."/>
        </authorList>
    </citation>
    <scope>NUCLEOTIDE SEQUENCE [LARGE SCALE GENOMIC DNA]</scope>
    <source>
        <strain evidence="1">Daus_M_001</strain>
        <tissue evidence="1">Leg muscle</tissue>
    </source>
</reference>
<sequence>MDIGNLVCNNGYCCSKRSCSSWSNKDCDNITRRDFLVSLGRDLIKEHLASRSAMKNLPNELCATISRIVDTEEIISCLFLRNLQEDVNATSAPRPRITSILPTVPSVAEEFANPIVLFLRL</sequence>
<organism evidence="1 2">
    <name type="scientific">Dryococelus australis</name>
    <dbReference type="NCBI Taxonomy" id="614101"/>
    <lineage>
        <taxon>Eukaryota</taxon>
        <taxon>Metazoa</taxon>
        <taxon>Ecdysozoa</taxon>
        <taxon>Arthropoda</taxon>
        <taxon>Hexapoda</taxon>
        <taxon>Insecta</taxon>
        <taxon>Pterygota</taxon>
        <taxon>Neoptera</taxon>
        <taxon>Polyneoptera</taxon>
        <taxon>Phasmatodea</taxon>
        <taxon>Verophasmatodea</taxon>
        <taxon>Anareolatae</taxon>
        <taxon>Phasmatidae</taxon>
        <taxon>Eurycanthinae</taxon>
        <taxon>Dryococelus</taxon>
    </lineage>
</organism>
<proteinExistence type="predicted"/>
<comment type="caution">
    <text evidence="1">The sequence shown here is derived from an EMBL/GenBank/DDBJ whole genome shotgun (WGS) entry which is preliminary data.</text>
</comment>
<accession>A0ABQ9GYU8</accession>
<protein>
    <submittedName>
        <fullName evidence="1">Uncharacterized protein</fullName>
    </submittedName>
</protein>
<keyword evidence="2" id="KW-1185">Reference proteome</keyword>
<name>A0ABQ9GYU8_9NEOP</name>
<evidence type="ECO:0000313" key="2">
    <source>
        <dbReference type="Proteomes" id="UP001159363"/>
    </source>
</evidence>
<evidence type="ECO:0000313" key="1">
    <source>
        <dbReference type="EMBL" id="KAJ8877195.1"/>
    </source>
</evidence>
<gene>
    <name evidence="1" type="ORF">PR048_021649</name>
</gene>
<dbReference type="Proteomes" id="UP001159363">
    <property type="component" value="Chromosome 7"/>
</dbReference>